<evidence type="ECO:0000313" key="1">
    <source>
        <dbReference type="EMBL" id="KAF6407712.1"/>
    </source>
</evidence>
<accession>A0A7J8CA59</accession>
<proteinExistence type="predicted"/>
<dbReference type="AlphaFoldDB" id="A0A7J8CA59"/>
<dbReference type="InParanoid" id="A0A7J8CA59"/>
<dbReference type="Proteomes" id="UP000550707">
    <property type="component" value="Unassembled WGS sequence"/>
</dbReference>
<protein>
    <submittedName>
        <fullName evidence="1">Uncharacterized protein</fullName>
    </submittedName>
</protein>
<comment type="caution">
    <text evidence="1">The sequence shown here is derived from an EMBL/GenBank/DDBJ whole genome shotgun (WGS) entry which is preliminary data.</text>
</comment>
<keyword evidence="2" id="KW-1185">Reference proteome</keyword>
<reference evidence="1 2" key="1">
    <citation type="journal article" date="2020" name="Nature">
        <title>Six reference-quality genomes reveal evolution of bat adaptations.</title>
        <authorList>
            <person name="Jebb D."/>
            <person name="Huang Z."/>
            <person name="Pippel M."/>
            <person name="Hughes G.M."/>
            <person name="Lavrichenko K."/>
            <person name="Devanna P."/>
            <person name="Winkler S."/>
            <person name="Jermiin L.S."/>
            <person name="Skirmuntt E.C."/>
            <person name="Katzourakis A."/>
            <person name="Burkitt-Gray L."/>
            <person name="Ray D.A."/>
            <person name="Sullivan K.A.M."/>
            <person name="Roscito J.G."/>
            <person name="Kirilenko B.M."/>
            <person name="Davalos L.M."/>
            <person name="Corthals A.P."/>
            <person name="Power M.L."/>
            <person name="Jones G."/>
            <person name="Ransome R.D."/>
            <person name="Dechmann D.K.N."/>
            <person name="Locatelli A.G."/>
            <person name="Puechmaille S.J."/>
            <person name="Fedrigo O."/>
            <person name="Jarvis E.D."/>
            <person name="Hiller M."/>
            <person name="Vernes S.C."/>
            <person name="Myers E.W."/>
            <person name="Teeling E.C."/>
        </authorList>
    </citation>
    <scope>NUCLEOTIDE SEQUENCE [LARGE SCALE GENOMIC DNA]</scope>
    <source>
        <strain evidence="1">MMolMol1</strain>
        <tissue evidence="1">Muscle</tissue>
    </source>
</reference>
<name>A0A7J8CA59_MOLMO</name>
<dbReference type="EMBL" id="JACASF010000021">
    <property type="protein sequence ID" value="KAF6407712.1"/>
    <property type="molecule type" value="Genomic_DNA"/>
</dbReference>
<sequence>MPGGSKRDLRLTRGSYLWVQYQRWEGLQLAVSNASFIFDNVTISLTWLLSPYIGNLSCVISMGDGHTFDPYYLPRAQALRPLVANTAHSTEA</sequence>
<gene>
    <name evidence="1" type="ORF">HJG59_014293</name>
</gene>
<evidence type="ECO:0000313" key="2">
    <source>
        <dbReference type="Proteomes" id="UP000550707"/>
    </source>
</evidence>
<organism evidence="1 2">
    <name type="scientific">Molossus molossus</name>
    <name type="common">Pallas' mastiff bat</name>
    <name type="synonym">Vespertilio molossus</name>
    <dbReference type="NCBI Taxonomy" id="27622"/>
    <lineage>
        <taxon>Eukaryota</taxon>
        <taxon>Metazoa</taxon>
        <taxon>Chordata</taxon>
        <taxon>Craniata</taxon>
        <taxon>Vertebrata</taxon>
        <taxon>Euteleostomi</taxon>
        <taxon>Mammalia</taxon>
        <taxon>Eutheria</taxon>
        <taxon>Laurasiatheria</taxon>
        <taxon>Chiroptera</taxon>
        <taxon>Yangochiroptera</taxon>
        <taxon>Molossidae</taxon>
        <taxon>Molossus</taxon>
    </lineage>
</organism>